<dbReference type="AlphaFoldDB" id="A0A834JPV4"/>
<protein>
    <submittedName>
        <fullName evidence="2">Uncharacterized protein</fullName>
    </submittedName>
</protein>
<dbReference type="Proteomes" id="UP000614350">
    <property type="component" value="Unassembled WGS sequence"/>
</dbReference>
<comment type="caution">
    <text evidence="2">The sequence shown here is derived from an EMBL/GenBank/DDBJ whole genome shotgun (WGS) entry which is preliminary data.</text>
</comment>
<keyword evidence="3" id="KW-1185">Reference proteome</keyword>
<evidence type="ECO:0000313" key="2">
    <source>
        <dbReference type="EMBL" id="KAF7392803.1"/>
    </source>
</evidence>
<feature type="compositionally biased region" description="Gly residues" evidence="1">
    <location>
        <begin position="64"/>
        <end position="76"/>
    </location>
</feature>
<evidence type="ECO:0000313" key="3">
    <source>
        <dbReference type="Proteomes" id="UP000614350"/>
    </source>
</evidence>
<sequence>MNDNSHSGTCGESSSSNSSSGGDGSGGGSRRRSSRRRSGNRSGSRNPVEEGFSKNSRECKLQGVQGGEGRGEGMRVGVGVGVDRATATATATTTTTTTTTEGKADVNKSVVKVVDQGGEQFRVYARLFALRFVCANPATVAVQDEDEDEEDSKNWNENYRQPIRRYFLVVENAPTC</sequence>
<feature type="compositionally biased region" description="Basic residues" evidence="1">
    <location>
        <begin position="29"/>
        <end position="39"/>
    </location>
</feature>
<reference evidence="2" key="1">
    <citation type="journal article" date="2020" name="G3 (Bethesda)">
        <title>High-Quality Assemblies for Three Invasive Social Wasps from the &lt;i&gt;Vespula&lt;/i&gt; Genus.</title>
        <authorList>
            <person name="Harrop T.W.R."/>
            <person name="Guhlin J."/>
            <person name="McLaughlin G.M."/>
            <person name="Permina E."/>
            <person name="Stockwell P."/>
            <person name="Gilligan J."/>
            <person name="Le Lec M.F."/>
            <person name="Gruber M.A.M."/>
            <person name="Quinn O."/>
            <person name="Lovegrove M."/>
            <person name="Duncan E.J."/>
            <person name="Remnant E.J."/>
            <person name="Van Eeckhoven J."/>
            <person name="Graham B."/>
            <person name="Knapp R.A."/>
            <person name="Langford K.W."/>
            <person name="Kronenberg Z."/>
            <person name="Press M.O."/>
            <person name="Eacker S.M."/>
            <person name="Wilson-Rankin E.E."/>
            <person name="Purcell J."/>
            <person name="Lester P.J."/>
            <person name="Dearden P.K."/>
        </authorList>
    </citation>
    <scope>NUCLEOTIDE SEQUENCE</scope>
    <source>
        <strain evidence="2">Marl-1</strain>
    </source>
</reference>
<proteinExistence type="predicted"/>
<feature type="compositionally biased region" description="Polar residues" evidence="1">
    <location>
        <begin position="1"/>
        <end position="12"/>
    </location>
</feature>
<evidence type="ECO:0000256" key="1">
    <source>
        <dbReference type="SAM" id="MobiDB-lite"/>
    </source>
</evidence>
<name>A0A834JPV4_VESVU</name>
<feature type="region of interest" description="Disordered" evidence="1">
    <location>
        <begin position="1"/>
        <end position="76"/>
    </location>
</feature>
<accession>A0A834JPV4</accession>
<gene>
    <name evidence="2" type="ORF">HZH66_008636</name>
</gene>
<feature type="compositionally biased region" description="Basic and acidic residues" evidence="1">
    <location>
        <begin position="47"/>
        <end position="60"/>
    </location>
</feature>
<dbReference type="EMBL" id="JACSEA010000009">
    <property type="protein sequence ID" value="KAF7392803.1"/>
    <property type="molecule type" value="Genomic_DNA"/>
</dbReference>
<organism evidence="2 3">
    <name type="scientific">Vespula vulgaris</name>
    <name type="common">Yellow jacket</name>
    <name type="synonym">Wasp</name>
    <dbReference type="NCBI Taxonomy" id="7454"/>
    <lineage>
        <taxon>Eukaryota</taxon>
        <taxon>Metazoa</taxon>
        <taxon>Ecdysozoa</taxon>
        <taxon>Arthropoda</taxon>
        <taxon>Hexapoda</taxon>
        <taxon>Insecta</taxon>
        <taxon>Pterygota</taxon>
        <taxon>Neoptera</taxon>
        <taxon>Endopterygota</taxon>
        <taxon>Hymenoptera</taxon>
        <taxon>Apocrita</taxon>
        <taxon>Aculeata</taxon>
        <taxon>Vespoidea</taxon>
        <taxon>Vespidae</taxon>
        <taxon>Vespinae</taxon>
        <taxon>Vespula</taxon>
    </lineage>
</organism>